<dbReference type="EMBL" id="JAYMYQ010000004">
    <property type="protein sequence ID" value="KAK7338099.1"/>
    <property type="molecule type" value="Genomic_DNA"/>
</dbReference>
<keyword evidence="3" id="KW-1185">Reference proteome</keyword>
<comment type="caution">
    <text evidence="2">The sequence shown here is derived from an EMBL/GenBank/DDBJ whole genome shotgun (WGS) entry which is preliminary data.</text>
</comment>
<reference evidence="2 3" key="1">
    <citation type="submission" date="2024-01" db="EMBL/GenBank/DDBJ databases">
        <title>The genomes of 5 underutilized Papilionoideae crops provide insights into root nodulation and disease resistanc.</title>
        <authorList>
            <person name="Jiang F."/>
        </authorList>
    </citation>
    <scope>NUCLEOTIDE SEQUENCE [LARGE SCALE GENOMIC DNA]</scope>
    <source>
        <strain evidence="2">LVBAO_FW01</strain>
        <tissue evidence="2">Leaves</tissue>
    </source>
</reference>
<evidence type="ECO:0000313" key="2">
    <source>
        <dbReference type="EMBL" id="KAK7338099.1"/>
    </source>
</evidence>
<proteinExistence type="predicted"/>
<feature type="region of interest" description="Disordered" evidence="1">
    <location>
        <begin position="155"/>
        <end position="175"/>
    </location>
</feature>
<accession>A0AAN9LLA9</accession>
<organism evidence="2 3">
    <name type="scientific">Canavalia gladiata</name>
    <name type="common">Sword bean</name>
    <name type="synonym">Dolichos gladiatus</name>
    <dbReference type="NCBI Taxonomy" id="3824"/>
    <lineage>
        <taxon>Eukaryota</taxon>
        <taxon>Viridiplantae</taxon>
        <taxon>Streptophyta</taxon>
        <taxon>Embryophyta</taxon>
        <taxon>Tracheophyta</taxon>
        <taxon>Spermatophyta</taxon>
        <taxon>Magnoliopsida</taxon>
        <taxon>eudicotyledons</taxon>
        <taxon>Gunneridae</taxon>
        <taxon>Pentapetalae</taxon>
        <taxon>rosids</taxon>
        <taxon>fabids</taxon>
        <taxon>Fabales</taxon>
        <taxon>Fabaceae</taxon>
        <taxon>Papilionoideae</taxon>
        <taxon>50 kb inversion clade</taxon>
        <taxon>NPAAA clade</taxon>
        <taxon>indigoferoid/millettioid clade</taxon>
        <taxon>Phaseoleae</taxon>
        <taxon>Canavalia</taxon>
    </lineage>
</organism>
<gene>
    <name evidence="2" type="ORF">VNO77_18698</name>
</gene>
<name>A0AAN9LLA9_CANGL</name>
<dbReference type="Proteomes" id="UP001367508">
    <property type="component" value="Unassembled WGS sequence"/>
</dbReference>
<dbReference type="AlphaFoldDB" id="A0AAN9LLA9"/>
<protein>
    <submittedName>
        <fullName evidence="2">Uncharacterized protein</fullName>
    </submittedName>
</protein>
<sequence>MWGISGTGAFIAPISSRHRPRNSGRSFVITGAGRSTSCSWWSGESKRLTVGLAGSRISVVSRPSFVAIDLPASAFHGRSSHSPLCRPPISFSDAEFRPVLERSLIFYECWDRCIRAEHLDALMAAPSILSWTPRRHVSRSVPRKERRGRPELPVNRRCVGFDSSPRGEQPASRYSLLPSPDWDPGFRAWVLLKCMGRVRC</sequence>
<evidence type="ECO:0000256" key="1">
    <source>
        <dbReference type="SAM" id="MobiDB-lite"/>
    </source>
</evidence>
<evidence type="ECO:0000313" key="3">
    <source>
        <dbReference type="Proteomes" id="UP001367508"/>
    </source>
</evidence>